<dbReference type="PANTHER" id="PTHR30146">
    <property type="entry name" value="LACI-RELATED TRANSCRIPTIONAL REPRESSOR"/>
    <property type="match status" value="1"/>
</dbReference>
<dbReference type="SUPFAM" id="SSF53822">
    <property type="entry name" value="Periplasmic binding protein-like I"/>
    <property type="match status" value="1"/>
</dbReference>
<dbReference type="Proteomes" id="UP000284177">
    <property type="component" value="Unassembled WGS sequence"/>
</dbReference>
<dbReference type="EMBL" id="MCIB01000009">
    <property type="protein sequence ID" value="RKD32740.1"/>
    <property type="molecule type" value="Genomic_DNA"/>
</dbReference>
<dbReference type="InterPro" id="IPR028082">
    <property type="entry name" value="Peripla_BP_I"/>
</dbReference>
<dbReference type="InterPro" id="IPR001387">
    <property type="entry name" value="Cro/C1-type_HTH"/>
</dbReference>
<dbReference type="GO" id="GO:0003700">
    <property type="term" value="F:DNA-binding transcription factor activity"/>
    <property type="evidence" value="ECO:0007669"/>
    <property type="project" value="TreeGrafter"/>
</dbReference>
<dbReference type="GO" id="GO:0000976">
    <property type="term" value="F:transcription cis-regulatory region binding"/>
    <property type="evidence" value="ECO:0007669"/>
    <property type="project" value="TreeGrafter"/>
</dbReference>
<dbReference type="SUPFAM" id="SSF47413">
    <property type="entry name" value="lambda repressor-like DNA-binding domains"/>
    <property type="match status" value="1"/>
</dbReference>
<dbReference type="Pfam" id="PF00356">
    <property type="entry name" value="LacI"/>
    <property type="match status" value="1"/>
</dbReference>
<sequence>MNKNRNVTIKDVAKKAGVSVSTVSRAFNGYSDINKETRERIFKIAEEIGYVPSILARGMRAEKANRIGIAIEDYDENEPTYSFTYRILVGFMEYASERGYEVVFLPNLSKYQESRLVQILKDYHLDGVFLVGLKLSDEFYKQALRGEFPCVLFDIPIKRGKIGFVGTDSIKGASLAIEHFVKNGHKKIAFINGHENAYVSLQRLDGYYLSLMKNDITIDKTLIYFGDFTEESGKEGVRELFNRHRDISAIFAASDLMAIGAIKELKKMGKRIPDDVEIIGFDDLDLSAYITPKLSTIRQNSYKIGVSAATLLINLINGQNINQIILEPELVLRQSTKN</sequence>
<evidence type="ECO:0000256" key="2">
    <source>
        <dbReference type="ARBA" id="ARBA00023125"/>
    </source>
</evidence>
<dbReference type="Gene3D" id="3.40.50.2300">
    <property type="match status" value="2"/>
</dbReference>
<dbReference type="RefSeq" id="WP_120168258.1">
    <property type="nucleotide sequence ID" value="NZ_MCIB01000009.1"/>
</dbReference>
<name>A0A419T5D6_9FIRM</name>
<evidence type="ECO:0000256" key="1">
    <source>
        <dbReference type="ARBA" id="ARBA00023015"/>
    </source>
</evidence>
<keyword evidence="1" id="KW-0805">Transcription regulation</keyword>
<keyword evidence="7" id="KW-1185">Reference proteome</keyword>
<evidence type="ECO:0000256" key="3">
    <source>
        <dbReference type="ARBA" id="ARBA00023163"/>
    </source>
</evidence>
<dbReference type="Gene3D" id="1.10.260.40">
    <property type="entry name" value="lambda repressor-like DNA-binding domains"/>
    <property type="match status" value="1"/>
</dbReference>
<dbReference type="OrthoDB" id="9789891at2"/>
<evidence type="ECO:0000313" key="7">
    <source>
        <dbReference type="Proteomes" id="UP000284177"/>
    </source>
</evidence>
<keyword evidence="3" id="KW-0804">Transcription</keyword>
<dbReference type="InterPro" id="IPR046335">
    <property type="entry name" value="LacI/GalR-like_sensor"/>
</dbReference>
<proteinExistence type="predicted"/>
<evidence type="ECO:0000313" key="6">
    <source>
        <dbReference type="EMBL" id="RKD32740.1"/>
    </source>
</evidence>
<evidence type="ECO:0000259" key="5">
    <source>
        <dbReference type="PROSITE" id="PS50943"/>
    </source>
</evidence>
<gene>
    <name evidence="6" type="ORF">BET03_10420</name>
</gene>
<evidence type="ECO:0000259" key="4">
    <source>
        <dbReference type="PROSITE" id="PS50932"/>
    </source>
</evidence>
<dbReference type="PRINTS" id="PR00036">
    <property type="entry name" value="HTHLACI"/>
</dbReference>
<dbReference type="PROSITE" id="PS50943">
    <property type="entry name" value="HTH_CROC1"/>
    <property type="match status" value="1"/>
</dbReference>
<dbReference type="PANTHER" id="PTHR30146:SF109">
    <property type="entry name" value="HTH-TYPE TRANSCRIPTIONAL REGULATOR GALS"/>
    <property type="match status" value="1"/>
</dbReference>
<dbReference type="AlphaFoldDB" id="A0A419T5D6"/>
<dbReference type="CDD" id="cd01392">
    <property type="entry name" value="HTH_LacI"/>
    <property type="match status" value="1"/>
</dbReference>
<accession>A0A419T5D6</accession>
<comment type="caution">
    <text evidence="6">The sequence shown here is derived from an EMBL/GenBank/DDBJ whole genome shotgun (WGS) entry which is preliminary data.</text>
</comment>
<dbReference type="InterPro" id="IPR010982">
    <property type="entry name" value="Lambda_DNA-bd_dom_sf"/>
</dbReference>
<dbReference type="InterPro" id="IPR000843">
    <property type="entry name" value="HTH_LacI"/>
</dbReference>
<dbReference type="Pfam" id="PF13377">
    <property type="entry name" value="Peripla_BP_3"/>
    <property type="match status" value="1"/>
</dbReference>
<reference evidence="6 7" key="1">
    <citation type="submission" date="2016-08" db="EMBL/GenBank/DDBJ databases">
        <title>Novel Firmicutes and Novel Genomes.</title>
        <authorList>
            <person name="Poppleton D.I."/>
            <person name="Gribaldo S."/>
        </authorList>
    </citation>
    <scope>NUCLEOTIDE SEQUENCE [LARGE SCALE GENOMIC DNA]</scope>
    <source>
        <strain evidence="6 7">CTT3</strain>
    </source>
</reference>
<feature type="domain" description="HTH cro/C1-type" evidence="5">
    <location>
        <begin position="3"/>
        <end position="37"/>
    </location>
</feature>
<dbReference type="PROSITE" id="PS50932">
    <property type="entry name" value="HTH_LACI_2"/>
    <property type="match status" value="1"/>
</dbReference>
<feature type="domain" description="HTH lacI-type" evidence="4">
    <location>
        <begin position="7"/>
        <end position="61"/>
    </location>
</feature>
<protein>
    <submittedName>
        <fullName evidence="6">Alanine racemase</fullName>
    </submittedName>
</protein>
<organism evidence="6 7">
    <name type="scientific">Thermohalobacter berrensis</name>
    <dbReference type="NCBI Taxonomy" id="99594"/>
    <lineage>
        <taxon>Bacteria</taxon>
        <taxon>Bacillati</taxon>
        <taxon>Bacillota</taxon>
        <taxon>Tissierellia</taxon>
        <taxon>Tissierellales</taxon>
        <taxon>Thermohalobacteraceae</taxon>
        <taxon>Thermohalobacter</taxon>
    </lineage>
</organism>
<keyword evidence="2" id="KW-0238">DNA-binding</keyword>
<dbReference type="CDD" id="cd06267">
    <property type="entry name" value="PBP1_LacI_sugar_binding-like"/>
    <property type="match status" value="1"/>
</dbReference>
<dbReference type="SMART" id="SM00354">
    <property type="entry name" value="HTH_LACI"/>
    <property type="match status" value="1"/>
</dbReference>